<comment type="catalytic activity">
    <reaction evidence="5">
        <text>Successive hydrolysis of beta-D-glucose units from the non-reducing ends of (1-&gt;3)-beta-D-glucans, releasing alpha-glucose.</text>
        <dbReference type="EC" id="3.2.1.58"/>
    </reaction>
</comment>
<feature type="chain" id="PRO_5016003541" description="glucan 1,3-beta-glucosidase" evidence="8">
    <location>
        <begin position="19"/>
        <end position="413"/>
    </location>
</feature>
<dbReference type="PANTHER" id="PTHR31297:SF8">
    <property type="entry name" value="GLYCOSIDE HYDROLASE FAMILY 5 DOMAIN-CONTAINING PROTEIN"/>
    <property type="match status" value="1"/>
</dbReference>
<dbReference type="InterPro" id="IPR017853">
    <property type="entry name" value="GH"/>
</dbReference>
<dbReference type="InterPro" id="IPR050386">
    <property type="entry name" value="Glycosyl_hydrolase_5"/>
</dbReference>
<dbReference type="GO" id="GO:0004338">
    <property type="term" value="F:glucan exo-1,3-beta-glucosidase activity"/>
    <property type="evidence" value="ECO:0007669"/>
    <property type="project" value="UniProtKB-EC"/>
</dbReference>
<evidence type="ECO:0000256" key="4">
    <source>
        <dbReference type="ARBA" id="ARBA00023316"/>
    </source>
</evidence>
<dbReference type="Proteomes" id="UP000244855">
    <property type="component" value="Unassembled WGS sequence"/>
</dbReference>
<evidence type="ECO:0000256" key="3">
    <source>
        <dbReference type="ARBA" id="ARBA00023295"/>
    </source>
</evidence>
<dbReference type="GO" id="GO:0009251">
    <property type="term" value="P:glucan catabolic process"/>
    <property type="evidence" value="ECO:0007669"/>
    <property type="project" value="TreeGrafter"/>
</dbReference>
<dbReference type="GO" id="GO:0009986">
    <property type="term" value="C:cell surface"/>
    <property type="evidence" value="ECO:0007669"/>
    <property type="project" value="TreeGrafter"/>
</dbReference>
<dbReference type="Pfam" id="PF00150">
    <property type="entry name" value="Cellulase"/>
    <property type="match status" value="1"/>
</dbReference>
<name>A0A2V1DXR0_9PLEO</name>
<keyword evidence="8" id="KW-0732">Signal</keyword>
<dbReference type="InterPro" id="IPR001547">
    <property type="entry name" value="Glyco_hydro_5"/>
</dbReference>
<evidence type="ECO:0000313" key="10">
    <source>
        <dbReference type="EMBL" id="PVI03148.1"/>
    </source>
</evidence>
<dbReference type="STRING" id="97972.A0A2V1DXR0"/>
<evidence type="ECO:0000256" key="6">
    <source>
        <dbReference type="ARBA" id="ARBA00038929"/>
    </source>
</evidence>
<dbReference type="OrthoDB" id="62120at2759"/>
<evidence type="ECO:0000256" key="5">
    <source>
        <dbReference type="ARBA" id="ARBA00036824"/>
    </source>
</evidence>
<keyword evidence="11" id="KW-1185">Reference proteome</keyword>
<dbReference type="GO" id="GO:0005576">
    <property type="term" value="C:extracellular region"/>
    <property type="evidence" value="ECO:0007669"/>
    <property type="project" value="TreeGrafter"/>
</dbReference>
<dbReference type="EMBL" id="KZ805334">
    <property type="protein sequence ID" value="PVI03148.1"/>
    <property type="molecule type" value="Genomic_DNA"/>
</dbReference>
<reference evidence="10 11" key="1">
    <citation type="journal article" date="2018" name="Sci. Rep.">
        <title>Comparative genomics provides insights into the lifestyle and reveals functional heterogeneity of dark septate endophytic fungi.</title>
        <authorList>
            <person name="Knapp D.G."/>
            <person name="Nemeth J.B."/>
            <person name="Barry K."/>
            <person name="Hainaut M."/>
            <person name="Henrissat B."/>
            <person name="Johnson J."/>
            <person name="Kuo A."/>
            <person name="Lim J.H.P."/>
            <person name="Lipzen A."/>
            <person name="Nolan M."/>
            <person name="Ohm R.A."/>
            <person name="Tamas L."/>
            <person name="Grigoriev I.V."/>
            <person name="Spatafora J.W."/>
            <person name="Nagy L.G."/>
            <person name="Kovacs G.M."/>
        </authorList>
    </citation>
    <scope>NUCLEOTIDE SEQUENCE [LARGE SCALE GENOMIC DNA]</scope>
    <source>
        <strain evidence="10 11">DSE2036</strain>
    </source>
</reference>
<feature type="domain" description="Glycoside hydrolase family 5" evidence="9">
    <location>
        <begin position="84"/>
        <end position="313"/>
    </location>
</feature>
<proteinExistence type="inferred from homology"/>
<keyword evidence="4" id="KW-0961">Cell wall biogenesis/degradation</keyword>
<keyword evidence="3 7" id="KW-0326">Glycosidase</keyword>
<sequence length="413" mass="45990">MLFKLILTITVIYGFASSTPITKRDVNFAWGSEKVRGVNIGGWLVLEPWITPSIFEGLSSDIVDEYTLGEKLGAEAALKILRPHWDTWTTFSDFQKIKDSGFNLVRIPIGYWAYDTFGSPYVQGAAPYIDAAIDWARALGLKILIDLHGAPGSQNAFDNSGQRLSNPTWQTGDTVSQTLAVLSTITTKYASPQYADVIVAIEFLNEPLGPSLSVDTIRSFYRDAFTQLRNTSGSTLAVLHDAFQPPVSWNNFLTPSDNNAQNVAIDHHEYQVFTAPLLSMTPIQHRQQVCTGADAYSHADKWTIVGEWTGAMTDCARHLNGRGVGARFDGTFPASTSIGDCSWRSNVALWDQQYRDDTRAYIEAQMMAFETRTQGWVWWDFKTEGAHEWDAFKLIDEGIFPQPLGDIKFGGVC</sequence>
<feature type="signal peptide" evidence="8">
    <location>
        <begin position="1"/>
        <end position="18"/>
    </location>
</feature>
<evidence type="ECO:0000259" key="9">
    <source>
        <dbReference type="Pfam" id="PF00150"/>
    </source>
</evidence>
<comment type="similarity">
    <text evidence="1 7">Belongs to the glycosyl hydrolase 5 (cellulase A) family.</text>
</comment>
<evidence type="ECO:0000256" key="7">
    <source>
        <dbReference type="RuleBase" id="RU361153"/>
    </source>
</evidence>
<evidence type="ECO:0000256" key="1">
    <source>
        <dbReference type="ARBA" id="ARBA00005641"/>
    </source>
</evidence>
<accession>A0A2V1DXR0</accession>
<dbReference type="AlphaFoldDB" id="A0A2V1DXR0"/>
<protein>
    <recommendedName>
        <fullName evidence="6">glucan 1,3-beta-glucosidase</fullName>
        <ecNumber evidence="6">3.2.1.58</ecNumber>
    </recommendedName>
</protein>
<dbReference type="GO" id="GO:0071555">
    <property type="term" value="P:cell wall organization"/>
    <property type="evidence" value="ECO:0007669"/>
    <property type="project" value="UniProtKB-KW"/>
</dbReference>
<evidence type="ECO:0000313" key="11">
    <source>
        <dbReference type="Proteomes" id="UP000244855"/>
    </source>
</evidence>
<evidence type="ECO:0000256" key="2">
    <source>
        <dbReference type="ARBA" id="ARBA00022801"/>
    </source>
</evidence>
<dbReference type="PANTHER" id="PTHR31297">
    <property type="entry name" value="GLUCAN ENDO-1,6-BETA-GLUCOSIDASE B"/>
    <property type="match status" value="1"/>
</dbReference>
<gene>
    <name evidence="10" type="ORF">DM02DRAFT_726643</name>
</gene>
<keyword evidence="2 7" id="KW-0378">Hydrolase</keyword>
<evidence type="ECO:0000256" key="8">
    <source>
        <dbReference type="SAM" id="SignalP"/>
    </source>
</evidence>
<dbReference type="SUPFAM" id="SSF51445">
    <property type="entry name" value="(Trans)glycosidases"/>
    <property type="match status" value="1"/>
</dbReference>
<organism evidence="10 11">
    <name type="scientific">Periconia macrospinosa</name>
    <dbReference type="NCBI Taxonomy" id="97972"/>
    <lineage>
        <taxon>Eukaryota</taxon>
        <taxon>Fungi</taxon>
        <taxon>Dikarya</taxon>
        <taxon>Ascomycota</taxon>
        <taxon>Pezizomycotina</taxon>
        <taxon>Dothideomycetes</taxon>
        <taxon>Pleosporomycetidae</taxon>
        <taxon>Pleosporales</taxon>
        <taxon>Massarineae</taxon>
        <taxon>Periconiaceae</taxon>
        <taxon>Periconia</taxon>
    </lineage>
</organism>
<dbReference type="EC" id="3.2.1.58" evidence="6"/>
<dbReference type="FunFam" id="3.20.20.80:FF:000033">
    <property type="entry name" value="Glucan 1,3-beta-glucosidase A"/>
    <property type="match status" value="1"/>
</dbReference>
<dbReference type="Gene3D" id="3.20.20.80">
    <property type="entry name" value="Glycosidases"/>
    <property type="match status" value="1"/>
</dbReference>